<reference evidence="2" key="2">
    <citation type="submission" date="2014-03" db="EMBL/GenBank/DDBJ databases">
        <title>The whipworm genome and dual-species transcriptomics of an intimate host-pathogen interaction.</title>
        <authorList>
            <person name="Foth B.J."/>
            <person name="Tsai I.J."/>
            <person name="Reid A.J."/>
            <person name="Bancroft A.J."/>
            <person name="Nichol S."/>
            <person name="Tracey A."/>
            <person name="Holroyd N."/>
            <person name="Cotton J.A."/>
            <person name="Stanley E.J."/>
            <person name="Zarowiecki M."/>
            <person name="Liu J.Z."/>
            <person name="Huckvale T."/>
            <person name="Cooper P.J."/>
            <person name="Grencis R.K."/>
            <person name="Berriman M."/>
        </authorList>
    </citation>
    <scope>NUCLEOTIDE SEQUENCE [LARGE SCALE GENOMIC DNA]</scope>
    <source>
        <strain evidence="2">Edinburgh</strain>
    </source>
</reference>
<evidence type="ECO:0000256" key="1">
    <source>
        <dbReference type="SAM" id="MobiDB-lite"/>
    </source>
</evidence>
<reference evidence="2" key="1">
    <citation type="submission" date="2013-11" db="EMBL/GenBank/DDBJ databases">
        <authorList>
            <person name="Aslett M."/>
        </authorList>
    </citation>
    <scope>NUCLEOTIDE SEQUENCE [LARGE SCALE GENOMIC DNA]</scope>
    <source>
        <strain evidence="2">Edinburgh</strain>
    </source>
</reference>
<evidence type="ECO:0000313" key="2">
    <source>
        <dbReference type="Proteomes" id="UP000046395"/>
    </source>
</evidence>
<evidence type="ECO:0000313" key="4">
    <source>
        <dbReference type="WBParaSite" id="TMUE_2000008832.1"/>
    </source>
</evidence>
<accession>A0A5S6PZ86</accession>
<feature type="region of interest" description="Disordered" evidence="1">
    <location>
        <begin position="1"/>
        <end position="48"/>
    </location>
</feature>
<proteinExistence type="predicted"/>
<organism evidence="2 3">
    <name type="scientific">Trichuris muris</name>
    <name type="common">Mouse whipworm</name>
    <dbReference type="NCBI Taxonomy" id="70415"/>
    <lineage>
        <taxon>Eukaryota</taxon>
        <taxon>Metazoa</taxon>
        <taxon>Ecdysozoa</taxon>
        <taxon>Nematoda</taxon>
        <taxon>Enoplea</taxon>
        <taxon>Dorylaimia</taxon>
        <taxon>Trichinellida</taxon>
        <taxon>Trichuridae</taxon>
        <taxon>Trichuris</taxon>
    </lineage>
</organism>
<evidence type="ECO:0000313" key="3">
    <source>
        <dbReference type="WBParaSite" id="TMUE_0000000305.1"/>
    </source>
</evidence>
<keyword evidence="2" id="KW-1185">Reference proteome</keyword>
<reference evidence="3 4" key="3">
    <citation type="submission" date="2019-12" db="UniProtKB">
        <authorList>
            <consortium name="WormBaseParasite"/>
        </authorList>
    </citation>
    <scope>IDENTIFICATION</scope>
</reference>
<dbReference type="WBParaSite" id="TMUE_2000008832.1">
    <property type="protein sequence ID" value="TMUE_2000008832.1"/>
    <property type="gene ID" value="WBGene00300425"/>
</dbReference>
<dbReference type="WBParaSite" id="TMUE_0000000305.1">
    <property type="protein sequence ID" value="TMUE_0000000305.1"/>
    <property type="gene ID" value="WBGene00296246"/>
</dbReference>
<name>A0A5S6PZ86_TRIMR</name>
<dbReference type="Proteomes" id="UP000046395">
    <property type="component" value="Unassembled WGS sequence"/>
</dbReference>
<sequence>MMLRRDESARSVVVGDGAPLGSRRGGPQAKAGRTIDTRGGKLKRPPRYPRRRVASGLLLALRLAKRDPKTLGRSEEARFVQIGGATTSHYGAAPRWLDSVAQNALPWAPSGRGREKMNLTRISNGKQRPLAKVEKAAMVYVQTFRKNGYGSLIQGHLVDDNAHCDWKAHGQGESTACRE</sequence>
<protein>
    <submittedName>
        <fullName evidence="3 4">Uncharacterized protein</fullName>
    </submittedName>
</protein>
<dbReference type="AlphaFoldDB" id="A0A5S6PZ86"/>